<sequence>MAHQNPLKIAEIVDICFEFLSGSTSDLLQYSTVAHSWVDATQSRLFRVPHATNPQFPFSFKIQVKFLKALNDTPRLACYVRELNIHVRGMTNSLCELPFTRLEGLSLFAEGHFPIRYILVPSVRYLNLSTCYQEKSLVSFWTRCPPSIEHLEYCPRSLQLADDLSACDTASPVQLKSLRLDVRENVSVAFSPRILFPFDLSKLKALSLQAGMSQICESIDTLSIEILEIDFQHASESWNLASFPSLTTLRINTGQGLLRIAARTLGSITPQQKIRSICISVDTKWMQTAEFEQLDAVLALLPLAPFPSLEFEAIELGPTWMFPASFADSKPTACSNWDMSSLRLFFPLVFESHITMGLNSEVVLPRHVWWRVRE</sequence>
<reference evidence="1 2" key="1">
    <citation type="journal article" date="2024" name="J Genomics">
        <title>Draft genome sequencing and assembly of Favolaschia claudopus CIRM-BRFM 2984 isolated from oak limbs.</title>
        <authorList>
            <person name="Navarro D."/>
            <person name="Drula E."/>
            <person name="Chaduli D."/>
            <person name="Cazenave R."/>
            <person name="Ahrendt S."/>
            <person name="Wang J."/>
            <person name="Lipzen A."/>
            <person name="Daum C."/>
            <person name="Barry K."/>
            <person name="Grigoriev I.V."/>
            <person name="Favel A."/>
            <person name="Rosso M.N."/>
            <person name="Martin F."/>
        </authorList>
    </citation>
    <scope>NUCLEOTIDE SEQUENCE [LARGE SCALE GENOMIC DNA]</scope>
    <source>
        <strain evidence="1 2">CIRM-BRFM 2984</strain>
    </source>
</reference>
<dbReference type="AlphaFoldDB" id="A0AAV9ZHT7"/>
<dbReference type="Proteomes" id="UP001362999">
    <property type="component" value="Unassembled WGS sequence"/>
</dbReference>
<organism evidence="1 2">
    <name type="scientific">Favolaschia claudopus</name>
    <dbReference type="NCBI Taxonomy" id="2862362"/>
    <lineage>
        <taxon>Eukaryota</taxon>
        <taxon>Fungi</taxon>
        <taxon>Dikarya</taxon>
        <taxon>Basidiomycota</taxon>
        <taxon>Agaricomycotina</taxon>
        <taxon>Agaricomycetes</taxon>
        <taxon>Agaricomycetidae</taxon>
        <taxon>Agaricales</taxon>
        <taxon>Marasmiineae</taxon>
        <taxon>Mycenaceae</taxon>
        <taxon>Favolaschia</taxon>
    </lineage>
</organism>
<evidence type="ECO:0000313" key="2">
    <source>
        <dbReference type="Proteomes" id="UP001362999"/>
    </source>
</evidence>
<gene>
    <name evidence="1" type="ORF">R3P38DRAFT_3113771</name>
</gene>
<evidence type="ECO:0008006" key="3">
    <source>
        <dbReference type="Google" id="ProtNLM"/>
    </source>
</evidence>
<protein>
    <recommendedName>
        <fullName evidence="3">F-box domain-containing protein</fullName>
    </recommendedName>
</protein>
<dbReference type="EMBL" id="JAWWNJ010000149">
    <property type="protein sequence ID" value="KAK6981592.1"/>
    <property type="molecule type" value="Genomic_DNA"/>
</dbReference>
<proteinExistence type="predicted"/>
<evidence type="ECO:0000313" key="1">
    <source>
        <dbReference type="EMBL" id="KAK6981592.1"/>
    </source>
</evidence>
<comment type="caution">
    <text evidence="1">The sequence shown here is derived from an EMBL/GenBank/DDBJ whole genome shotgun (WGS) entry which is preliminary data.</text>
</comment>
<keyword evidence="2" id="KW-1185">Reference proteome</keyword>
<accession>A0AAV9ZHT7</accession>
<name>A0AAV9ZHT7_9AGAR</name>